<dbReference type="SUPFAM" id="SSF55298">
    <property type="entry name" value="YjgF-like"/>
    <property type="match status" value="1"/>
</dbReference>
<keyword evidence="3" id="KW-1185">Reference proteome</keyword>
<evidence type="ECO:0000313" key="3">
    <source>
        <dbReference type="Proteomes" id="UP000217265"/>
    </source>
</evidence>
<dbReference type="Proteomes" id="UP000217265">
    <property type="component" value="Chromosome"/>
</dbReference>
<evidence type="ECO:0000259" key="1">
    <source>
        <dbReference type="Pfam" id="PF14588"/>
    </source>
</evidence>
<dbReference type="OrthoDB" id="9806350at2"/>
<dbReference type="RefSeq" id="WP_096057244.1">
    <property type="nucleotide sequence ID" value="NZ_CP023344.1"/>
</dbReference>
<dbReference type="InterPro" id="IPR035959">
    <property type="entry name" value="RutC-like_sf"/>
</dbReference>
<dbReference type="PANTHER" id="PTHR43760:SF1">
    <property type="entry name" value="ENDORIBONUCLEASE L-PSP_CHORISMATE MUTASE-LIKE DOMAIN-CONTAINING PROTEIN"/>
    <property type="match status" value="1"/>
</dbReference>
<dbReference type="InterPro" id="IPR013813">
    <property type="entry name" value="Endoribo_LPSP/chorism_mut-like"/>
</dbReference>
<dbReference type="Gene3D" id="3.30.1330.40">
    <property type="entry name" value="RutC-like"/>
    <property type="match status" value="1"/>
</dbReference>
<sequence length="153" mass="15586">MNPEAKLAELGLKLPAAPAAGGNYVPTVRVGNLLYCAGTISTLDGKMTHEGQVGKEQTVQTGYESAKICALNTLTNIKAAAGSLDQVARFVYVGGYVNAISGFPDAPAVINGASDLFVAVFGEAGKHARAAVAVAGLPKNSTAEVQVIVELKG</sequence>
<accession>A0A290QA93</accession>
<name>A0A290QA93_9BACT</name>
<reference evidence="2 3" key="1">
    <citation type="submission" date="2017-09" db="EMBL/GenBank/DDBJ databases">
        <title>Complete genome sequence of Verrucomicrobial strain HZ-65, isolated from freshwater.</title>
        <authorList>
            <person name="Choi A."/>
        </authorList>
    </citation>
    <scope>NUCLEOTIDE SEQUENCE [LARGE SCALE GENOMIC DNA]</scope>
    <source>
        <strain evidence="2 3">HZ-65</strain>
    </source>
</reference>
<evidence type="ECO:0000313" key="2">
    <source>
        <dbReference type="EMBL" id="ATC65615.1"/>
    </source>
</evidence>
<dbReference type="KEGG" id="vbh:CMV30_17615"/>
<dbReference type="Pfam" id="PF14588">
    <property type="entry name" value="YjgF_endoribonc"/>
    <property type="match status" value="1"/>
</dbReference>
<protein>
    <recommendedName>
        <fullName evidence="1">Endoribonuclease L-PSP/chorismate mutase-like domain-containing protein</fullName>
    </recommendedName>
</protein>
<proteinExistence type="predicted"/>
<dbReference type="EMBL" id="CP023344">
    <property type="protein sequence ID" value="ATC65615.1"/>
    <property type="molecule type" value="Genomic_DNA"/>
</dbReference>
<dbReference type="CDD" id="cd02199">
    <property type="entry name" value="YjgF_YER057c_UK114_like_1"/>
    <property type="match status" value="1"/>
</dbReference>
<dbReference type="AlphaFoldDB" id="A0A290QA93"/>
<gene>
    <name evidence="2" type="ORF">CMV30_17615</name>
</gene>
<dbReference type="PANTHER" id="PTHR43760">
    <property type="entry name" value="ENDORIBONUCLEASE-RELATED"/>
    <property type="match status" value="1"/>
</dbReference>
<feature type="domain" description="Endoribonuclease L-PSP/chorismate mutase-like" evidence="1">
    <location>
        <begin position="4"/>
        <end position="151"/>
    </location>
</feature>
<organism evidence="2 3">
    <name type="scientific">Nibricoccus aquaticus</name>
    <dbReference type="NCBI Taxonomy" id="2576891"/>
    <lineage>
        <taxon>Bacteria</taxon>
        <taxon>Pseudomonadati</taxon>
        <taxon>Verrucomicrobiota</taxon>
        <taxon>Opitutia</taxon>
        <taxon>Opitutales</taxon>
        <taxon>Opitutaceae</taxon>
        <taxon>Nibricoccus</taxon>
    </lineage>
</organism>